<dbReference type="AlphaFoldDB" id="A0A2W6I6A6"/>
<gene>
    <name evidence="1" type="ORF">A7X83_01020</name>
</gene>
<evidence type="ECO:0000313" key="2">
    <source>
        <dbReference type="Proteomes" id="UP000249614"/>
    </source>
</evidence>
<proteinExistence type="predicted"/>
<reference evidence="1 2" key="1">
    <citation type="submission" date="2016-05" db="EMBL/GenBank/DDBJ databases">
        <authorList>
            <person name="Lavstsen T."/>
            <person name="Jespersen J.S."/>
        </authorList>
    </citation>
    <scope>NUCLEOTIDE SEQUENCE [LARGE SCALE GENOMIC DNA]</scope>
    <source>
        <strain evidence="1 2">SM-5815</strain>
    </source>
</reference>
<comment type="caution">
    <text evidence="1">The sequence shown here is derived from an EMBL/GenBank/DDBJ whole genome shotgun (WGS) entry which is preliminary data.</text>
</comment>
<dbReference type="RefSeq" id="WP_111112651.1">
    <property type="nucleotide sequence ID" value="NZ_LXXM01000182.1"/>
</dbReference>
<dbReference type="Proteomes" id="UP000249614">
    <property type="component" value="Unassembled WGS sequence"/>
</dbReference>
<name>A0A2W6I6A6_STEMA</name>
<evidence type="ECO:0000313" key="1">
    <source>
        <dbReference type="EMBL" id="PZS90833.1"/>
    </source>
</evidence>
<protein>
    <submittedName>
        <fullName evidence="1">Uncharacterized protein</fullName>
    </submittedName>
</protein>
<dbReference type="EMBL" id="LXXM01000182">
    <property type="protein sequence ID" value="PZS90833.1"/>
    <property type="molecule type" value="Genomic_DNA"/>
</dbReference>
<organism evidence="1 2">
    <name type="scientific">Stenotrophomonas maltophilia</name>
    <name type="common">Pseudomonas maltophilia</name>
    <name type="synonym">Xanthomonas maltophilia</name>
    <dbReference type="NCBI Taxonomy" id="40324"/>
    <lineage>
        <taxon>Bacteria</taxon>
        <taxon>Pseudomonadati</taxon>
        <taxon>Pseudomonadota</taxon>
        <taxon>Gammaproteobacteria</taxon>
        <taxon>Lysobacterales</taxon>
        <taxon>Lysobacteraceae</taxon>
        <taxon>Stenotrophomonas</taxon>
        <taxon>Stenotrophomonas maltophilia group</taxon>
    </lineage>
</organism>
<sequence>MELPLHVQEAQIALARGQDALFQKMLIEAAVSAAGVFLQHQAERNGMRAGWDGHGHRQAPWQNRAHRRVEVSQPVHVGCTPARQWVT</sequence>
<accession>A0A2W6I6A6</accession>